<dbReference type="PANTHER" id="PTHR11439">
    <property type="entry name" value="GAG-POL-RELATED RETROTRANSPOSON"/>
    <property type="match status" value="1"/>
</dbReference>
<protein>
    <recommendedName>
        <fullName evidence="4">Mitochondrial protein</fullName>
    </recommendedName>
</protein>
<evidence type="ECO:0000313" key="3">
    <source>
        <dbReference type="Proteomes" id="UP000585474"/>
    </source>
</evidence>
<feature type="compositionally biased region" description="Low complexity" evidence="1">
    <location>
        <begin position="88"/>
        <end position="103"/>
    </location>
</feature>
<accession>A0A7J0DZI7</accession>
<dbReference type="Proteomes" id="UP000585474">
    <property type="component" value="Unassembled WGS sequence"/>
</dbReference>
<dbReference type="AlphaFoldDB" id="A0A7J0DZI7"/>
<comment type="caution">
    <text evidence="2">The sequence shown here is derived from an EMBL/GenBank/DDBJ whole genome shotgun (WGS) entry which is preliminary data.</text>
</comment>
<dbReference type="EMBL" id="BJWL01000458">
    <property type="protein sequence ID" value="GFS46002.1"/>
    <property type="molecule type" value="Genomic_DNA"/>
</dbReference>
<organism evidence="2 3">
    <name type="scientific">Actinidia rufa</name>
    <dbReference type="NCBI Taxonomy" id="165716"/>
    <lineage>
        <taxon>Eukaryota</taxon>
        <taxon>Viridiplantae</taxon>
        <taxon>Streptophyta</taxon>
        <taxon>Embryophyta</taxon>
        <taxon>Tracheophyta</taxon>
        <taxon>Spermatophyta</taxon>
        <taxon>Magnoliopsida</taxon>
        <taxon>eudicotyledons</taxon>
        <taxon>Gunneridae</taxon>
        <taxon>Pentapetalae</taxon>
        <taxon>asterids</taxon>
        <taxon>Ericales</taxon>
        <taxon>Actinidiaceae</taxon>
        <taxon>Actinidia</taxon>
    </lineage>
</organism>
<evidence type="ECO:0000313" key="2">
    <source>
        <dbReference type="EMBL" id="GFS46002.1"/>
    </source>
</evidence>
<feature type="region of interest" description="Disordered" evidence="1">
    <location>
        <begin position="81"/>
        <end position="109"/>
    </location>
</feature>
<sequence>MRFPWVLEDTKGYKCYSPSLRRHFVCADVPFNETLPYFPSSSSPSDPSNYILTCVLSMYGSSMKRLQVYVRKKKTLLALFPVPPSSSPPDDSASQPVSSTSSPPINPDDLPIVLRKGTIPCWLSLGVYGEVPSECLGWPYEECISPWQSRQAYVAQGEKGQVCRLRKALYGPWFGKFSDAVQRFGELLSSTDNYQRLVGKLNYLTITRQVIAFAISVVSQFMSAPHSTHMEVALWIVRYLKVHPGRDLFYGVQGHLRVEAFPNVDWARSPSNRRSTTGAQLADMVYQTVVQTEIRVPM</sequence>
<evidence type="ECO:0008006" key="4">
    <source>
        <dbReference type="Google" id="ProtNLM"/>
    </source>
</evidence>
<gene>
    <name evidence="2" type="ORF">Acr_00g0099490</name>
</gene>
<name>A0A7J0DZI7_9ERIC</name>
<dbReference type="PANTHER" id="PTHR11439:SF484">
    <property type="entry name" value="REVERSE TRANSCRIPTASE TY1_COPIA-TYPE DOMAIN-CONTAINING PROTEIN"/>
    <property type="match status" value="1"/>
</dbReference>
<evidence type="ECO:0000256" key="1">
    <source>
        <dbReference type="SAM" id="MobiDB-lite"/>
    </source>
</evidence>
<proteinExistence type="predicted"/>
<keyword evidence="3" id="KW-1185">Reference proteome</keyword>
<reference evidence="3" key="1">
    <citation type="submission" date="2019-07" db="EMBL/GenBank/DDBJ databases">
        <title>De Novo Assembly of kiwifruit Actinidia rufa.</title>
        <authorList>
            <person name="Sugita-Konishi S."/>
            <person name="Sato K."/>
            <person name="Mori E."/>
            <person name="Abe Y."/>
            <person name="Kisaki G."/>
            <person name="Hamano K."/>
            <person name="Suezawa K."/>
            <person name="Otani M."/>
            <person name="Fukuda T."/>
            <person name="Manabe T."/>
            <person name="Gomi K."/>
            <person name="Tabuchi M."/>
            <person name="Akimitsu K."/>
            <person name="Kataoka I."/>
        </authorList>
    </citation>
    <scope>NUCLEOTIDE SEQUENCE [LARGE SCALE GENOMIC DNA]</scope>
    <source>
        <strain evidence="3">cv. Fuchu</strain>
    </source>
</reference>
<dbReference type="OrthoDB" id="1746074at2759"/>